<evidence type="ECO:0000259" key="20">
    <source>
        <dbReference type="PROSITE" id="PS51670"/>
    </source>
</evidence>
<gene>
    <name evidence="22" type="ORF">L3Y34_007130</name>
</gene>
<feature type="domain" description="ShKT" evidence="20">
    <location>
        <begin position="626"/>
        <end position="663"/>
    </location>
</feature>
<feature type="binding site" evidence="16">
    <location>
        <position position="311"/>
    </location>
    <ligand>
        <name>Zn(2+)</name>
        <dbReference type="ChEBI" id="CHEBI:29105"/>
        <note>catalytic</note>
    </ligand>
</feature>
<dbReference type="GO" id="GO:0004222">
    <property type="term" value="F:metalloendopeptidase activity"/>
    <property type="evidence" value="ECO:0007669"/>
    <property type="project" value="UniProtKB-UniRule"/>
</dbReference>
<sequence>MLPRSVIRCFIGFSFIIIFDFTVILANKLPLNSDDIKPQKYNNRWEFENGAEKIERREEGQPVPTVTIPKEGPFHWKWTWNSKVNTTSTSEATTGTTTTTKATTTTSSPTTSKPRVYALRPAARKSLRNALRGTTPEKRKKQLAQMGKKMKINKISKSQSNKLHKTYRKVKISENPPALDMFEVNEQAGLNAYLFQGDINLDDKQIAEFTASAKSSSRRKRQIQNSALFWPDKIVYYYFDPGLGTNMQQIVTEAMEYLQQNTCVKFVMNDTATNRVKIINGVGCYSNVGMLGGEQTLSLGSGCELVGTAAHELSHTLGVFHTQMRSDRDDYVTIDLTDVSVSSEPNFYKMTAEESTNLVDYEYGSFMHYSGRAFSTGVDSIVPKDPLMVYTMGGRVVSFLDIKMLNEHYTCSCPSSLNCANGGYTNPSNCTVCICPWGFGGTLCDERADTGCGSELTATDTWQQSNYSFGDPTNSQTARPRFMYCTHWIKAPVGKQIQFRIDAAQYHQCQYACPFGGLEPKLKSDVTVTQARYCCNEFFGEVMTAETNPLPVFAFSRYYISVWSWSYRYVDAIPTSCVDLSDAVTCLALKSSYDQGCSLYDTAQLKVMCAVTMDLCGKAVSGSGTCQDRFPKSQCSTYSSNGLCTSQLPLIAEFSCASTCGFCVNPV</sequence>
<dbReference type="GO" id="GO:0008270">
    <property type="term" value="F:zinc ion binding"/>
    <property type="evidence" value="ECO:0007669"/>
    <property type="project" value="UniProtKB-UniRule"/>
</dbReference>
<dbReference type="InterPro" id="IPR001506">
    <property type="entry name" value="Peptidase_M12A"/>
</dbReference>
<dbReference type="CDD" id="cd04280">
    <property type="entry name" value="ZnMc_astacin_like"/>
    <property type="match status" value="1"/>
</dbReference>
<evidence type="ECO:0000256" key="2">
    <source>
        <dbReference type="ARBA" id="ARBA00004613"/>
    </source>
</evidence>
<evidence type="ECO:0000256" key="18">
    <source>
        <dbReference type="SAM" id="MobiDB-lite"/>
    </source>
</evidence>
<keyword evidence="10 16" id="KW-0482">Metalloprotease</keyword>
<dbReference type="PROSITE" id="PS51864">
    <property type="entry name" value="ASTACIN"/>
    <property type="match status" value="1"/>
</dbReference>
<dbReference type="PROSITE" id="PS51670">
    <property type="entry name" value="SHKT"/>
    <property type="match status" value="1"/>
</dbReference>
<dbReference type="PANTHER" id="PTHR10127:SF833">
    <property type="entry name" value="ZINC METALLOPROTEINASE NAS-32"/>
    <property type="match status" value="1"/>
</dbReference>
<evidence type="ECO:0000256" key="6">
    <source>
        <dbReference type="ARBA" id="ARBA00022723"/>
    </source>
</evidence>
<proteinExistence type="predicted"/>
<reference evidence="22 23" key="1">
    <citation type="submission" date="2022-02" db="EMBL/GenBank/DDBJ databases">
        <title>Chromosome-level reference genomes for two strains of Caenorhabditis briggsae: an improved platform for comparative genomics.</title>
        <authorList>
            <person name="Stevens L."/>
            <person name="Andersen E.C."/>
        </authorList>
    </citation>
    <scope>NUCLEOTIDE SEQUENCE [LARGE SCALE GENOMIC DNA]</scope>
    <source>
        <strain evidence="22">QX1410_ONT</strain>
        <tissue evidence="22">Whole-organism</tissue>
    </source>
</reference>
<evidence type="ECO:0000256" key="10">
    <source>
        <dbReference type="ARBA" id="ARBA00023049"/>
    </source>
</evidence>
<organism evidence="22 23">
    <name type="scientific">Caenorhabditis briggsae</name>
    <dbReference type="NCBI Taxonomy" id="6238"/>
    <lineage>
        <taxon>Eukaryota</taxon>
        <taxon>Metazoa</taxon>
        <taxon>Ecdysozoa</taxon>
        <taxon>Nematoda</taxon>
        <taxon>Chromadorea</taxon>
        <taxon>Rhabditida</taxon>
        <taxon>Rhabditina</taxon>
        <taxon>Rhabditomorpha</taxon>
        <taxon>Rhabditoidea</taxon>
        <taxon>Rhabditidae</taxon>
        <taxon>Peloderinae</taxon>
        <taxon>Caenorhabditis</taxon>
    </lineage>
</organism>
<dbReference type="PIRSF" id="PIRSF036365">
    <property type="entry name" value="Astacin_nematoda"/>
    <property type="match status" value="1"/>
</dbReference>
<evidence type="ECO:0000256" key="5">
    <source>
        <dbReference type="ARBA" id="ARBA00022670"/>
    </source>
</evidence>
<dbReference type="InterPro" id="IPR034035">
    <property type="entry name" value="Astacin-like_dom"/>
</dbReference>
<protein>
    <recommendedName>
        <fullName evidence="14">Zinc metalloproteinase</fullName>
    </recommendedName>
</protein>
<dbReference type="PANTHER" id="PTHR10127">
    <property type="entry name" value="DISCOIDIN, CUB, EGF, LAMININ , AND ZINC METALLOPROTEASE DOMAIN CONTAINING"/>
    <property type="match status" value="1"/>
</dbReference>
<feature type="region of interest" description="Disordered" evidence="18">
    <location>
        <begin position="87"/>
        <end position="113"/>
    </location>
</feature>
<evidence type="ECO:0000256" key="16">
    <source>
        <dbReference type="PROSITE-ProRule" id="PRU01211"/>
    </source>
</evidence>
<keyword evidence="19" id="KW-1133">Transmembrane helix</keyword>
<keyword evidence="13" id="KW-0325">Glycoprotein</keyword>
<comment type="function">
    <text evidence="1">Metalloprotease.</text>
</comment>
<dbReference type="SUPFAM" id="SSF49854">
    <property type="entry name" value="Spermadhesin, CUB domain"/>
    <property type="match status" value="1"/>
</dbReference>
<dbReference type="InterPro" id="IPR003582">
    <property type="entry name" value="ShKT_dom"/>
</dbReference>
<name>A0AAE8ZYF5_CAEBR</name>
<feature type="compositionally biased region" description="Low complexity" evidence="18">
    <location>
        <begin position="87"/>
        <end position="112"/>
    </location>
</feature>
<dbReference type="InterPro" id="IPR006026">
    <property type="entry name" value="Peptidase_Metallo"/>
</dbReference>
<dbReference type="Pfam" id="PF01549">
    <property type="entry name" value="ShK"/>
    <property type="match status" value="1"/>
</dbReference>
<keyword evidence="19" id="KW-0472">Membrane</keyword>
<dbReference type="GO" id="GO:0018996">
    <property type="term" value="P:molting cycle, collagen and cuticulin-based cuticle"/>
    <property type="evidence" value="ECO:0007669"/>
    <property type="project" value="InterPro"/>
</dbReference>
<evidence type="ECO:0000256" key="7">
    <source>
        <dbReference type="ARBA" id="ARBA00022729"/>
    </source>
</evidence>
<dbReference type="Gene3D" id="3.40.390.10">
    <property type="entry name" value="Collagenase (Catalytic Domain)"/>
    <property type="match status" value="1"/>
</dbReference>
<dbReference type="EMBL" id="CP090895">
    <property type="protein sequence ID" value="ULT87748.1"/>
    <property type="molecule type" value="Genomic_DNA"/>
</dbReference>
<feature type="active site" evidence="16">
    <location>
        <position position="312"/>
    </location>
</feature>
<evidence type="ECO:0000259" key="21">
    <source>
        <dbReference type="PROSITE" id="PS51864"/>
    </source>
</evidence>
<keyword evidence="12" id="KW-1015">Disulfide bond</keyword>
<keyword evidence="7" id="KW-0732">Signal</keyword>
<comment type="subcellular location">
    <subcellularLocation>
        <location evidence="2 14">Secreted</location>
    </subcellularLocation>
</comment>
<dbReference type="GO" id="GO:0005576">
    <property type="term" value="C:extracellular region"/>
    <property type="evidence" value="ECO:0007669"/>
    <property type="project" value="UniProtKB-SubCell"/>
</dbReference>
<dbReference type="GO" id="GO:0006508">
    <property type="term" value="P:proteolysis"/>
    <property type="evidence" value="ECO:0007669"/>
    <property type="project" value="UniProtKB-KW"/>
</dbReference>
<keyword evidence="5 16" id="KW-0645">Protease</keyword>
<dbReference type="OMA" id="YGSFMHY"/>
<dbReference type="Proteomes" id="UP000827892">
    <property type="component" value="Chromosome V"/>
</dbReference>
<dbReference type="AlphaFoldDB" id="A0AAE8ZYF5"/>
<feature type="binding site" evidence="16">
    <location>
        <position position="321"/>
    </location>
    <ligand>
        <name>Zn(2+)</name>
        <dbReference type="ChEBI" id="CHEBI:29105"/>
        <note>catalytic</note>
    </ligand>
</feature>
<evidence type="ECO:0000256" key="3">
    <source>
        <dbReference type="ARBA" id="ARBA00022525"/>
    </source>
</evidence>
<feature type="transmembrane region" description="Helical" evidence="19">
    <location>
        <begin position="7"/>
        <end position="26"/>
    </location>
</feature>
<dbReference type="SMART" id="SM00235">
    <property type="entry name" value="ZnMc"/>
    <property type="match status" value="1"/>
</dbReference>
<dbReference type="InterPro" id="IPR024079">
    <property type="entry name" value="MetalloPept_cat_dom_sf"/>
</dbReference>
<evidence type="ECO:0000256" key="17">
    <source>
        <dbReference type="RuleBase" id="RU361183"/>
    </source>
</evidence>
<keyword evidence="11" id="KW-0865">Zymogen</keyword>
<evidence type="ECO:0000256" key="11">
    <source>
        <dbReference type="ARBA" id="ARBA00023145"/>
    </source>
</evidence>
<keyword evidence="8 16" id="KW-0378">Hydrolase</keyword>
<dbReference type="PRINTS" id="PR00480">
    <property type="entry name" value="ASTACIN"/>
</dbReference>
<dbReference type="KEGG" id="cbr:CBG_17894"/>
<comment type="caution">
    <text evidence="15">Lacks conserved residue(s) required for the propagation of feature annotation.</text>
</comment>
<dbReference type="Gene3D" id="1.10.10.1940">
    <property type="match status" value="1"/>
</dbReference>
<keyword evidence="19" id="KW-0812">Transmembrane</keyword>
<dbReference type="Pfam" id="PF01400">
    <property type="entry name" value="Astacin"/>
    <property type="match status" value="1"/>
</dbReference>
<evidence type="ECO:0000256" key="13">
    <source>
        <dbReference type="ARBA" id="ARBA00023180"/>
    </source>
</evidence>
<keyword evidence="6 16" id="KW-0479">Metal-binding</keyword>
<keyword evidence="9 16" id="KW-0862">Zinc</keyword>
<evidence type="ECO:0000313" key="23">
    <source>
        <dbReference type="Proteomes" id="UP000827892"/>
    </source>
</evidence>
<evidence type="ECO:0000313" key="22">
    <source>
        <dbReference type="EMBL" id="ULT87748.1"/>
    </source>
</evidence>
<keyword evidence="3 14" id="KW-0964">Secreted</keyword>
<comment type="cofactor">
    <cofactor evidence="16 17">
        <name>Zn(2+)</name>
        <dbReference type="ChEBI" id="CHEBI:29105"/>
    </cofactor>
    <text evidence="16 17">Binds 1 zinc ion per subunit.</text>
</comment>
<evidence type="ECO:0000256" key="9">
    <source>
        <dbReference type="ARBA" id="ARBA00022833"/>
    </source>
</evidence>
<dbReference type="InterPro" id="IPR017050">
    <property type="entry name" value="Metallopeptidase_nem"/>
</dbReference>
<evidence type="ECO:0000256" key="14">
    <source>
        <dbReference type="PIRNR" id="PIRNR036365"/>
    </source>
</evidence>
<evidence type="ECO:0000256" key="4">
    <source>
        <dbReference type="ARBA" id="ARBA00022536"/>
    </source>
</evidence>
<evidence type="ECO:0000256" key="12">
    <source>
        <dbReference type="ARBA" id="ARBA00023157"/>
    </source>
</evidence>
<dbReference type="SMART" id="SM00254">
    <property type="entry name" value="ShKT"/>
    <property type="match status" value="1"/>
</dbReference>
<feature type="domain" description="Peptidase M12A" evidence="21">
    <location>
        <begin position="221"/>
        <end position="412"/>
    </location>
</feature>
<evidence type="ECO:0000256" key="8">
    <source>
        <dbReference type="ARBA" id="ARBA00022801"/>
    </source>
</evidence>
<feature type="binding site" evidence="16">
    <location>
        <position position="315"/>
    </location>
    <ligand>
        <name>Zn(2+)</name>
        <dbReference type="ChEBI" id="CHEBI:29105"/>
        <note>catalytic</note>
    </ligand>
</feature>
<evidence type="ECO:0000256" key="19">
    <source>
        <dbReference type="SAM" id="Phobius"/>
    </source>
</evidence>
<evidence type="ECO:0000256" key="15">
    <source>
        <dbReference type="PROSITE-ProRule" id="PRU01005"/>
    </source>
</evidence>
<dbReference type="SUPFAM" id="SSF55486">
    <property type="entry name" value="Metalloproteases ('zincins'), catalytic domain"/>
    <property type="match status" value="1"/>
</dbReference>
<accession>A0AAE8ZYF5</accession>
<dbReference type="InterPro" id="IPR035914">
    <property type="entry name" value="Sperma_CUB_dom_sf"/>
</dbReference>
<evidence type="ECO:0000256" key="1">
    <source>
        <dbReference type="ARBA" id="ARBA00002657"/>
    </source>
</evidence>
<keyword evidence="4" id="KW-0245">EGF-like domain</keyword>